<organism evidence="1 2">
    <name type="scientific">Folsomia candida</name>
    <name type="common">Springtail</name>
    <dbReference type="NCBI Taxonomy" id="158441"/>
    <lineage>
        <taxon>Eukaryota</taxon>
        <taxon>Metazoa</taxon>
        <taxon>Ecdysozoa</taxon>
        <taxon>Arthropoda</taxon>
        <taxon>Hexapoda</taxon>
        <taxon>Collembola</taxon>
        <taxon>Entomobryomorpha</taxon>
        <taxon>Isotomoidea</taxon>
        <taxon>Isotomidae</taxon>
        <taxon>Proisotominae</taxon>
        <taxon>Folsomia</taxon>
    </lineage>
</organism>
<dbReference type="Proteomes" id="UP000198287">
    <property type="component" value="Unassembled WGS sequence"/>
</dbReference>
<comment type="caution">
    <text evidence="1">The sequence shown here is derived from an EMBL/GenBank/DDBJ whole genome shotgun (WGS) entry which is preliminary data.</text>
</comment>
<reference evidence="1 2" key="1">
    <citation type="submission" date="2015-12" db="EMBL/GenBank/DDBJ databases">
        <title>The genome of Folsomia candida.</title>
        <authorList>
            <person name="Faddeeva A."/>
            <person name="Derks M.F."/>
            <person name="Anvar Y."/>
            <person name="Smit S."/>
            <person name="Van Straalen N."/>
            <person name="Roelofs D."/>
        </authorList>
    </citation>
    <scope>NUCLEOTIDE SEQUENCE [LARGE SCALE GENOMIC DNA]</scope>
    <source>
        <strain evidence="1 2">VU population</strain>
        <tissue evidence="1">Whole body</tissue>
    </source>
</reference>
<dbReference type="STRING" id="158441.A0A226DFD8"/>
<dbReference type="AlphaFoldDB" id="A0A226DFD8"/>
<name>A0A226DFD8_FOLCA</name>
<proteinExistence type="predicted"/>
<protein>
    <submittedName>
        <fullName evidence="1">Structural maintenance of chromosomes protein 6</fullName>
    </submittedName>
</protein>
<evidence type="ECO:0000313" key="1">
    <source>
        <dbReference type="EMBL" id="OXA43913.1"/>
    </source>
</evidence>
<accession>A0A226DFD8</accession>
<dbReference type="EMBL" id="LNIX01000020">
    <property type="protein sequence ID" value="OXA43913.1"/>
    <property type="molecule type" value="Genomic_DNA"/>
</dbReference>
<gene>
    <name evidence="1" type="ORF">Fcan01_21282</name>
</gene>
<keyword evidence="2" id="KW-1185">Reference proteome</keyword>
<sequence length="373" mass="42481">MDIFAAHICCTPSCDKKICAARKFKYLGRQISELVGERQHLNIKIDVISKDLARLEDGDRLTNLLLSQDPALAFLNLDLDLDPEKVKAQMALFKVMVAEHKDKFENGVPIGPFFSSFTVKGDLWCNLIEKILSPYLFTFVVDSFKDRVTLSELFAEFRGPVDSGVWYAQAATNIRIVIVPFSETYTPPERPPLMDKFTLNCTYLLETLKFNEESEANLWKSAIGNKSNMENIYLFQNEHDAFIFMHAQSSRPPTSKALAYSLDGYKIFPFPEFKTAAIRIPKQASFLEVDRGGDITFLKATLDDLIETRKLYDLAINEARDLQLAALDDLEFLKQLDRKNRTRKQAADQNITHCSQKEGVDIAAENTFQTTYL</sequence>
<dbReference type="OrthoDB" id="10676157at2759"/>
<evidence type="ECO:0000313" key="2">
    <source>
        <dbReference type="Proteomes" id="UP000198287"/>
    </source>
</evidence>